<dbReference type="GO" id="GO:0030600">
    <property type="term" value="F:feruloyl esterase activity"/>
    <property type="evidence" value="ECO:0007669"/>
    <property type="project" value="UniProtKB-ARBA"/>
</dbReference>
<name>A0A0G2HMU4_9PEZI</name>
<keyword evidence="7" id="KW-1015">Disulfide bond</keyword>
<evidence type="ECO:0000256" key="3">
    <source>
        <dbReference type="ARBA" id="ARBA00022723"/>
    </source>
</evidence>
<reference evidence="9 10" key="2">
    <citation type="submission" date="2015-05" db="EMBL/GenBank/DDBJ databases">
        <authorList>
            <person name="Morales-Cruz A."/>
            <person name="Amrine K.C."/>
            <person name="Cantu D."/>
        </authorList>
    </citation>
    <scope>NUCLEOTIDE SEQUENCE [LARGE SCALE GENOMIC DNA]</scope>
    <source>
        <strain evidence="9">DA912</strain>
    </source>
</reference>
<dbReference type="OrthoDB" id="3039123at2759"/>
<sequence>MSSLSDVCSVANVQAALPANGTILGVNLIPSSVTAAVANSSASTGGPGGMAKRDTSSLYCNVTVQYTHTGKDDSVLLWYSFPAPDAYENRFYIGGGGGYSEGTSNPTGGLSYGAVSGSTDSGYGGFENSLDEVVLSGNGSLNWDNIIMFSYQAQGETALVGKEMAKGFYGLSSDTKIYTYFEGCSDGGREAMSQAQRYGDVYDGIVAGAPAFHHAQQQVNHLTSSVTEVVTGYFPPPCEMSKIANATIAACDPLDGRTDGVVARTDLCLLNFNLTSIIGESYYCAAATSSSLGFGFSKRAEGSTTSTTPEQNGTVTAEGVALAQKLYSGLTLSSGEQVYLPWQIASSFDDAATTYDNTTASWGVTIPSTGGVFVVKFVELLDEDNVQSLDNVTYETLYEWMHLGYLRYYDSLQTGYTDLSDFNNNGGKLLHYHGESDPSIPPPSSVRYHEAVREAMYPNLGFNQSVSAISDWYQFYLVPGAAHCGANSLQPGPYPADNLQTMINWVEQGVTPARLNATVSSGDYSGEVQQLCQWPTRPVWTSDSAFNCVFDQASYDSWQYDLNAWKIPVY</sequence>
<evidence type="ECO:0000256" key="5">
    <source>
        <dbReference type="ARBA" id="ARBA00022801"/>
    </source>
</evidence>
<dbReference type="Pfam" id="PF07519">
    <property type="entry name" value="Tannase"/>
    <property type="match status" value="1"/>
</dbReference>
<dbReference type="EC" id="3.1.1.-" evidence="8"/>
<evidence type="ECO:0000256" key="6">
    <source>
        <dbReference type="ARBA" id="ARBA00022837"/>
    </source>
</evidence>
<gene>
    <name evidence="9" type="ORF">UCDDA912_g10487</name>
</gene>
<evidence type="ECO:0000313" key="10">
    <source>
        <dbReference type="Proteomes" id="UP000034680"/>
    </source>
</evidence>
<keyword evidence="4" id="KW-0732">Signal</keyword>
<dbReference type="InterPro" id="IPR029058">
    <property type="entry name" value="AB_hydrolase_fold"/>
</dbReference>
<keyword evidence="5 8" id="KW-0378">Hydrolase</keyword>
<evidence type="ECO:0000256" key="8">
    <source>
        <dbReference type="RuleBase" id="RU361238"/>
    </source>
</evidence>
<evidence type="ECO:0000256" key="7">
    <source>
        <dbReference type="ARBA" id="ARBA00023157"/>
    </source>
</evidence>
<dbReference type="Proteomes" id="UP000034680">
    <property type="component" value="Unassembled WGS sequence"/>
</dbReference>
<dbReference type="PANTHER" id="PTHR33938">
    <property type="entry name" value="FERULOYL ESTERASE B-RELATED"/>
    <property type="match status" value="1"/>
</dbReference>
<dbReference type="InterPro" id="IPR011118">
    <property type="entry name" value="Tannase/feruloyl_esterase"/>
</dbReference>
<dbReference type="AlphaFoldDB" id="A0A0G2HMU4"/>
<evidence type="ECO:0000256" key="4">
    <source>
        <dbReference type="ARBA" id="ARBA00022729"/>
    </source>
</evidence>
<evidence type="ECO:0000256" key="1">
    <source>
        <dbReference type="ARBA" id="ARBA00006249"/>
    </source>
</evidence>
<keyword evidence="3" id="KW-0479">Metal-binding</keyword>
<organism evidence="9 10">
    <name type="scientific">Diaporthe ampelina</name>
    <dbReference type="NCBI Taxonomy" id="1214573"/>
    <lineage>
        <taxon>Eukaryota</taxon>
        <taxon>Fungi</taxon>
        <taxon>Dikarya</taxon>
        <taxon>Ascomycota</taxon>
        <taxon>Pezizomycotina</taxon>
        <taxon>Sordariomycetes</taxon>
        <taxon>Sordariomycetidae</taxon>
        <taxon>Diaporthales</taxon>
        <taxon>Diaporthaceae</taxon>
        <taxon>Diaporthe</taxon>
    </lineage>
</organism>
<keyword evidence="6" id="KW-0106">Calcium</keyword>
<comment type="similarity">
    <text evidence="1 8">Belongs to the tannase family.</text>
</comment>
<reference evidence="9 10" key="1">
    <citation type="submission" date="2015-05" db="EMBL/GenBank/DDBJ databases">
        <title>Distinctive expansion of gene families associated with plant cell wall degradation and secondary metabolism in the genomes of grapevine trunk pathogens.</title>
        <authorList>
            <person name="Lawrence D.P."/>
            <person name="Travadon R."/>
            <person name="Rolshausen P.E."/>
            <person name="Baumgartner K."/>
        </authorList>
    </citation>
    <scope>NUCLEOTIDE SEQUENCE [LARGE SCALE GENOMIC DNA]</scope>
    <source>
        <strain evidence="9">DA912</strain>
    </source>
</reference>
<protein>
    <recommendedName>
        <fullName evidence="8">Carboxylic ester hydrolase</fullName>
        <ecNumber evidence="8">3.1.1.-</ecNumber>
    </recommendedName>
</protein>
<dbReference type="GO" id="GO:0046872">
    <property type="term" value="F:metal ion binding"/>
    <property type="evidence" value="ECO:0007669"/>
    <property type="project" value="UniProtKB-KW"/>
</dbReference>
<accession>A0A0G2HMU4</accession>
<keyword evidence="10" id="KW-1185">Reference proteome</keyword>
<keyword evidence="2" id="KW-0719">Serine esterase</keyword>
<dbReference type="SUPFAM" id="SSF53474">
    <property type="entry name" value="alpha/beta-Hydrolases"/>
    <property type="match status" value="1"/>
</dbReference>
<dbReference type="EMBL" id="LCUC01000679">
    <property type="protein sequence ID" value="KKY29585.1"/>
    <property type="molecule type" value="Genomic_DNA"/>
</dbReference>
<evidence type="ECO:0000256" key="2">
    <source>
        <dbReference type="ARBA" id="ARBA00022487"/>
    </source>
</evidence>
<dbReference type="PANTHER" id="PTHR33938:SF7">
    <property type="entry name" value="CARBOXYLIC ESTER HYDROLASE"/>
    <property type="match status" value="1"/>
</dbReference>
<comment type="caution">
    <text evidence="9">The sequence shown here is derived from an EMBL/GenBank/DDBJ whole genome shotgun (WGS) entry which is preliminary data.</text>
</comment>
<evidence type="ECO:0000313" key="9">
    <source>
        <dbReference type="EMBL" id="KKY29585.1"/>
    </source>
</evidence>
<proteinExistence type="inferred from homology"/>